<accession>A0ACB8UWW8</accession>
<dbReference type="EMBL" id="JALBCA010000064">
    <property type="protein sequence ID" value="KAI2385005.1"/>
    <property type="molecule type" value="Genomic_DNA"/>
</dbReference>
<comment type="caution">
    <text evidence="1">The sequence shown here is derived from an EMBL/GenBank/DDBJ whole genome shotgun (WGS) entry which is preliminary data.</text>
</comment>
<sequence length="589" mass="62868">MRSFFFTALVAAFTATTAAAPFPGPAASPNAEAFDPSSATNFLRPIKLADLEAHDGLEARTLPDLSCFKPTQTANFLFGGLGAAGKLFMANMTLHAPENLPVVLMEEFESLTSTVDCKGDDGQMALTFKSQEAYDFAIKSWSYVNANKEKEFVLVANHAGCGLKGRRQAYKITKVVNVAAKLTVTLEAQAVAWKQFAGNFDIDFGNYKIATKALLALQSKGVIEFIGEAIDKITAGFQAGLKGGTDAIVDIVDDGNSEVCLPVNLPIKIFTPNTPVPIYKSPENPSEVDLTCKNCYVKGNFLTVGYIKVVNYVTTDFKLEIEPKDFSTAAEFQLDLVNVKKDFKYSQTIFESVIPYTGIEIPGILSVGAKVGLLIHGNIKFSGTASINFGCTTKLPNGGKITLVLVGNGKCGVVGLDKIEAKPDITFNKGKVELDTTTVPESSITYGFAILGGGVSIEAGVKFGVPIDLNVTTGNNEKGWCPGNATKTGVTVSAGAALKLDFGVWQNKQTPIFKIPLLNFPIQCPKICKPIPEIEPGHPPTVITPGKPPVIPGLPPVIPGKPPIKTPGKGKPIFPNPIRHFLSSHVDIE</sequence>
<name>A0ACB8UWW8_9EURO</name>
<organism evidence="1">
    <name type="scientific">Ophidiomyces ophidiicola</name>
    <dbReference type="NCBI Taxonomy" id="1387563"/>
    <lineage>
        <taxon>Eukaryota</taxon>
        <taxon>Fungi</taxon>
        <taxon>Dikarya</taxon>
        <taxon>Ascomycota</taxon>
        <taxon>Pezizomycotina</taxon>
        <taxon>Eurotiomycetes</taxon>
        <taxon>Eurotiomycetidae</taxon>
        <taxon>Onygenales</taxon>
        <taxon>Onygenaceae</taxon>
        <taxon>Ophidiomyces</taxon>
    </lineage>
</organism>
<gene>
    <name evidence="1" type="ORF">LOY88_004311</name>
</gene>
<evidence type="ECO:0000313" key="1">
    <source>
        <dbReference type="EMBL" id="KAI2385005.1"/>
    </source>
</evidence>
<proteinExistence type="predicted"/>
<protein>
    <submittedName>
        <fullName evidence="1">Uncharacterized protein</fullName>
    </submittedName>
</protein>
<reference evidence="1" key="1">
    <citation type="journal article" date="2022" name="bioRxiv">
        <title>Population genetic analysis of Ophidiomyces ophidiicola, the causative agent of snake fungal disease, indicates recent introductions to the USA.</title>
        <authorList>
            <person name="Ladner J.T."/>
            <person name="Palmer J.M."/>
            <person name="Ettinger C.L."/>
            <person name="Stajich J.E."/>
            <person name="Farrell T.M."/>
            <person name="Glorioso B.M."/>
            <person name="Lawson B."/>
            <person name="Price S.J."/>
            <person name="Stengle A.G."/>
            <person name="Grear D.A."/>
            <person name="Lorch J.M."/>
        </authorList>
    </citation>
    <scope>NUCLEOTIDE SEQUENCE</scope>
    <source>
        <strain evidence="1">NWHC 24266-5</strain>
    </source>
</reference>